<comment type="subcellular location">
    <subcellularLocation>
        <location evidence="1">Membrane</location>
        <topology evidence="1">Single-pass membrane protein</topology>
    </subcellularLocation>
</comment>
<accession>A0A9P1I6B4</accession>
<sequence>MIQNQSNNYSILDTSSPISTNFYYQQNPQDDLLTLCKELATSFQSSGKHQQTARNIIQKIVRNRNFDLCSITPPVFVGANSDLHLFNVIYELIYAYSPFFNTVIEDSQLVDELWEALIWQIENSRMNTQIVRESVLLNVIATYITRLLPCDEIVPQMSMRSPNTSKTHQIIQTPLQLFKPTSPLVNRMNIDDRTELVSTSNANFQPRHVNYFNLLINKICTTDVYPNANRFLLLRYLLKQFHVFCLHETVDEYVDSVKNQMMCDPPFSPALFQFFVNSLNHCPTVSLFKDICMCWLTYCRPWRYLQTLPNTSANFPQDYSLVSRFLPFVRKNFDYYRFLLGKIIKKFSSFDVNLELISSMRGIIEFSWKDPQFVLLKNVQLNIEPHVVELLEHMKTELISRKNAVKMEMASTSSSFLDSFFGTGISEKSDESVKIIKEIETMIGDCDKYLGTKILTNVGENLAKNETNRSEIMNEDVNRISMDTPKSSLLPDHFIDQKTNQMILTPRGQKQVLTGERRFDPSKYIKSSAYSLVSKNESEILVRAMTWLAEKSTNIPGVSTLADNYNCQNLLGLIARVVMYPPVPNLDPKAAAPCYSPRVRRTPPLLRLRIFANFFVISLIFYLILAQHFGLVFFVLPTLFIGIIGLFLILAMDSV</sequence>
<gene>
    <name evidence="6" type="ORF">CAMP_LOCUS1731</name>
</gene>
<evidence type="ECO:0000313" key="6">
    <source>
        <dbReference type="EMBL" id="CAI5439094.1"/>
    </source>
</evidence>
<evidence type="ECO:0000313" key="7">
    <source>
        <dbReference type="Proteomes" id="UP001152747"/>
    </source>
</evidence>
<dbReference type="PANTHER" id="PTHR12988:SF6">
    <property type="entry name" value="SPHINGOMYELIN PHOSPHODIESTERASE 4"/>
    <property type="match status" value="1"/>
</dbReference>
<dbReference type="OrthoDB" id="2359216at2759"/>
<name>A0A9P1I6B4_9PELO</name>
<evidence type="ECO:0000256" key="2">
    <source>
        <dbReference type="ARBA" id="ARBA00022692"/>
    </source>
</evidence>
<dbReference type="GO" id="GO:0046513">
    <property type="term" value="P:ceramide biosynthetic process"/>
    <property type="evidence" value="ECO:0007669"/>
    <property type="project" value="TreeGrafter"/>
</dbReference>
<evidence type="ECO:0000256" key="4">
    <source>
        <dbReference type="ARBA" id="ARBA00023136"/>
    </source>
</evidence>
<protein>
    <submittedName>
        <fullName evidence="6">Uncharacterized protein</fullName>
    </submittedName>
</protein>
<dbReference type="AlphaFoldDB" id="A0A9P1I6B4"/>
<proteinExistence type="predicted"/>
<organism evidence="6 7">
    <name type="scientific">Caenorhabditis angaria</name>
    <dbReference type="NCBI Taxonomy" id="860376"/>
    <lineage>
        <taxon>Eukaryota</taxon>
        <taxon>Metazoa</taxon>
        <taxon>Ecdysozoa</taxon>
        <taxon>Nematoda</taxon>
        <taxon>Chromadorea</taxon>
        <taxon>Rhabditida</taxon>
        <taxon>Rhabditina</taxon>
        <taxon>Rhabditomorpha</taxon>
        <taxon>Rhabditoidea</taxon>
        <taxon>Rhabditidae</taxon>
        <taxon>Peloderinae</taxon>
        <taxon>Caenorhabditis</taxon>
    </lineage>
</organism>
<dbReference type="GO" id="GO:0006685">
    <property type="term" value="P:sphingomyelin catabolic process"/>
    <property type="evidence" value="ECO:0007669"/>
    <property type="project" value="TreeGrafter"/>
</dbReference>
<keyword evidence="4 5" id="KW-0472">Membrane</keyword>
<keyword evidence="2 5" id="KW-0812">Transmembrane</keyword>
<feature type="transmembrane region" description="Helical" evidence="5">
    <location>
        <begin position="606"/>
        <end position="625"/>
    </location>
</feature>
<dbReference type="GO" id="GO:0050290">
    <property type="term" value="F:sphingomyelin phosphodiesterase D activity"/>
    <property type="evidence" value="ECO:0007669"/>
    <property type="project" value="InterPro"/>
</dbReference>
<dbReference type="Proteomes" id="UP001152747">
    <property type="component" value="Unassembled WGS sequence"/>
</dbReference>
<dbReference type="PANTHER" id="PTHR12988">
    <property type="entry name" value="SPHINGOMYELIN PHOSPHODIESTERASE 4"/>
    <property type="match status" value="1"/>
</dbReference>
<dbReference type="Pfam" id="PF14724">
    <property type="entry name" value="mit_SMPDase"/>
    <property type="match status" value="1"/>
</dbReference>
<keyword evidence="3 5" id="KW-1133">Transmembrane helix</keyword>
<dbReference type="GO" id="GO:0046475">
    <property type="term" value="P:glycerophospholipid catabolic process"/>
    <property type="evidence" value="ECO:0007669"/>
    <property type="project" value="TreeGrafter"/>
</dbReference>
<reference evidence="6" key="1">
    <citation type="submission" date="2022-11" db="EMBL/GenBank/DDBJ databases">
        <authorList>
            <person name="Kikuchi T."/>
        </authorList>
    </citation>
    <scope>NUCLEOTIDE SEQUENCE</scope>
    <source>
        <strain evidence="6">PS1010</strain>
    </source>
</reference>
<dbReference type="InterPro" id="IPR024129">
    <property type="entry name" value="Sphingomy_SMPD4"/>
</dbReference>
<dbReference type="GO" id="GO:0016020">
    <property type="term" value="C:membrane"/>
    <property type="evidence" value="ECO:0007669"/>
    <property type="project" value="UniProtKB-SubCell"/>
</dbReference>
<evidence type="ECO:0000256" key="3">
    <source>
        <dbReference type="ARBA" id="ARBA00022989"/>
    </source>
</evidence>
<feature type="transmembrane region" description="Helical" evidence="5">
    <location>
        <begin position="631"/>
        <end position="652"/>
    </location>
</feature>
<evidence type="ECO:0000256" key="5">
    <source>
        <dbReference type="SAM" id="Phobius"/>
    </source>
</evidence>
<comment type="caution">
    <text evidence="6">The sequence shown here is derived from an EMBL/GenBank/DDBJ whole genome shotgun (WGS) entry which is preliminary data.</text>
</comment>
<keyword evidence="7" id="KW-1185">Reference proteome</keyword>
<evidence type="ECO:0000256" key="1">
    <source>
        <dbReference type="ARBA" id="ARBA00004167"/>
    </source>
</evidence>
<dbReference type="EMBL" id="CANHGI010000001">
    <property type="protein sequence ID" value="CAI5439094.1"/>
    <property type="molecule type" value="Genomic_DNA"/>
</dbReference>